<sequence>MAAAVRAAGCLPALCSRSAGPPSSQGSRDSRRFASLSHALQAQCCISSARNLAAQQYRPYSFFTKLTADELWKGALAETGAGARKGRGKRTKKKRRKDLNRGQVIGEGRHGYLWPGLNVPLMRNGAVQTIAQRSKEEQEQVEADMVQQREEWDRRKKMKVKRERGWSGNTWGGVSLGPPDPGPNGETYDDFDTRILEALETKAYVK</sequence>
<dbReference type="EMBL" id="KB365080">
    <property type="protein sequence ID" value="ELV11522.1"/>
    <property type="molecule type" value="Genomic_DNA"/>
</dbReference>
<accession>L8Y5K6</accession>
<keyword evidence="3" id="KW-0689">Ribosomal protein</keyword>
<protein>
    <submittedName>
        <fullName evidence="3">28S ribosomal protein S5, mitochondrial</fullName>
    </submittedName>
</protein>
<reference evidence="4" key="1">
    <citation type="submission" date="2012-07" db="EMBL/GenBank/DDBJ databases">
        <title>Genome of the Chinese tree shrew, a rising model animal genetically related to primates.</title>
        <authorList>
            <person name="Zhang G."/>
            <person name="Fan Y."/>
            <person name="Yao Y."/>
            <person name="Huang Z."/>
        </authorList>
    </citation>
    <scope>NUCLEOTIDE SEQUENCE [LARGE SCALE GENOMIC DNA]</scope>
</reference>
<dbReference type="STRING" id="246437.L8Y5K6"/>
<dbReference type="PANTHER" id="PTHR48277">
    <property type="entry name" value="MITOCHONDRIAL RIBOSOMAL PROTEIN S5"/>
    <property type="match status" value="1"/>
</dbReference>
<evidence type="ECO:0000313" key="4">
    <source>
        <dbReference type="Proteomes" id="UP000011518"/>
    </source>
</evidence>
<dbReference type="GO" id="GO:0006412">
    <property type="term" value="P:translation"/>
    <property type="evidence" value="ECO:0007669"/>
    <property type="project" value="InterPro"/>
</dbReference>
<keyword evidence="4" id="KW-1185">Reference proteome</keyword>
<feature type="region of interest" description="Disordered" evidence="1">
    <location>
        <begin position="81"/>
        <end position="100"/>
    </location>
</feature>
<feature type="region of interest" description="Disordered" evidence="1">
    <location>
        <begin position="153"/>
        <end position="189"/>
    </location>
</feature>
<dbReference type="InParanoid" id="L8Y5K6"/>
<evidence type="ECO:0000259" key="2">
    <source>
        <dbReference type="Pfam" id="PF21251"/>
    </source>
</evidence>
<name>L8Y5K6_TUPCH</name>
<dbReference type="GO" id="GO:0003735">
    <property type="term" value="F:structural constituent of ribosome"/>
    <property type="evidence" value="ECO:0007669"/>
    <property type="project" value="InterPro"/>
</dbReference>
<evidence type="ECO:0000313" key="3">
    <source>
        <dbReference type="EMBL" id="ELV11522.1"/>
    </source>
</evidence>
<keyword evidence="3" id="KW-0687">Ribonucleoprotein</keyword>
<reference evidence="4" key="2">
    <citation type="journal article" date="2013" name="Nat. Commun.">
        <title>Genome of the Chinese tree shrew.</title>
        <authorList>
            <person name="Fan Y."/>
            <person name="Huang Z.Y."/>
            <person name="Cao C.C."/>
            <person name="Chen C.S."/>
            <person name="Chen Y.X."/>
            <person name="Fan D.D."/>
            <person name="He J."/>
            <person name="Hou H.L."/>
            <person name="Hu L."/>
            <person name="Hu X.T."/>
            <person name="Jiang X.T."/>
            <person name="Lai R."/>
            <person name="Lang Y.S."/>
            <person name="Liang B."/>
            <person name="Liao S.G."/>
            <person name="Mu D."/>
            <person name="Ma Y.Y."/>
            <person name="Niu Y.Y."/>
            <person name="Sun X.Q."/>
            <person name="Xia J.Q."/>
            <person name="Xiao J."/>
            <person name="Xiong Z.Q."/>
            <person name="Xu L."/>
            <person name="Yang L."/>
            <person name="Zhang Y."/>
            <person name="Zhao W."/>
            <person name="Zhao X.D."/>
            <person name="Zheng Y.T."/>
            <person name="Zhou J.M."/>
            <person name="Zhu Y.B."/>
            <person name="Zhang G.J."/>
            <person name="Wang J."/>
            <person name="Yao Y.G."/>
        </authorList>
    </citation>
    <scope>NUCLEOTIDE SEQUENCE [LARGE SCALE GENOMIC DNA]</scope>
</reference>
<dbReference type="InterPro" id="IPR048584">
    <property type="entry name" value="Ribosomal_uS5m_N"/>
</dbReference>
<dbReference type="InterPro" id="IPR000851">
    <property type="entry name" value="Ribosomal_uS5"/>
</dbReference>
<evidence type="ECO:0000256" key="1">
    <source>
        <dbReference type="SAM" id="MobiDB-lite"/>
    </source>
</evidence>
<gene>
    <name evidence="3" type="ORF">TREES_T100005891</name>
</gene>
<feature type="domain" description="Small ribosomal subunit protein uS5m N-terminal" evidence="2">
    <location>
        <begin position="61"/>
        <end position="180"/>
    </location>
</feature>
<dbReference type="GO" id="GO:0003723">
    <property type="term" value="F:RNA binding"/>
    <property type="evidence" value="ECO:0007669"/>
    <property type="project" value="InterPro"/>
</dbReference>
<proteinExistence type="predicted"/>
<dbReference type="Proteomes" id="UP000011518">
    <property type="component" value="Unassembled WGS sequence"/>
</dbReference>
<dbReference type="Pfam" id="PF21251">
    <property type="entry name" value="Ribosomal_uS5m_N"/>
    <property type="match status" value="1"/>
</dbReference>
<dbReference type="PANTHER" id="PTHR48277:SF1">
    <property type="entry name" value="MITOCHONDRIAL RIBOSOMAL PROTEIN S5"/>
    <property type="match status" value="1"/>
</dbReference>
<dbReference type="AlphaFoldDB" id="L8Y5K6"/>
<organism evidence="3 4">
    <name type="scientific">Tupaia chinensis</name>
    <name type="common">Chinese tree shrew</name>
    <name type="synonym">Tupaia belangeri chinensis</name>
    <dbReference type="NCBI Taxonomy" id="246437"/>
    <lineage>
        <taxon>Eukaryota</taxon>
        <taxon>Metazoa</taxon>
        <taxon>Chordata</taxon>
        <taxon>Craniata</taxon>
        <taxon>Vertebrata</taxon>
        <taxon>Euteleostomi</taxon>
        <taxon>Mammalia</taxon>
        <taxon>Eutheria</taxon>
        <taxon>Euarchontoglires</taxon>
        <taxon>Scandentia</taxon>
        <taxon>Tupaiidae</taxon>
        <taxon>Tupaia</taxon>
    </lineage>
</organism>
<dbReference type="FunCoup" id="L8Y5K6">
    <property type="interactions" value="1125"/>
</dbReference>
<dbReference type="GO" id="GO:0005840">
    <property type="term" value="C:ribosome"/>
    <property type="evidence" value="ECO:0007669"/>
    <property type="project" value="UniProtKB-KW"/>
</dbReference>
<feature type="compositionally biased region" description="Basic residues" evidence="1">
    <location>
        <begin position="84"/>
        <end position="98"/>
    </location>
</feature>